<reference evidence="1" key="1">
    <citation type="submission" date="2018-05" db="EMBL/GenBank/DDBJ databases">
        <authorList>
            <person name="Lanie J.A."/>
            <person name="Ng W.-L."/>
            <person name="Kazmierczak K.M."/>
            <person name="Andrzejewski T.M."/>
            <person name="Davidsen T.M."/>
            <person name="Wayne K.J."/>
            <person name="Tettelin H."/>
            <person name="Glass J.I."/>
            <person name="Rusch D."/>
            <person name="Podicherti R."/>
            <person name="Tsui H.-C.T."/>
            <person name="Winkler M.E."/>
        </authorList>
    </citation>
    <scope>NUCLEOTIDE SEQUENCE</scope>
</reference>
<accession>A0A382H7P8</accession>
<sequence>MLLAIGIVIVFGSCIGGFVLAGGNPISLIHAG</sequence>
<evidence type="ECO:0000313" key="1">
    <source>
        <dbReference type="EMBL" id="SVB82947.1"/>
    </source>
</evidence>
<gene>
    <name evidence="1" type="ORF">METZ01_LOCUS235801</name>
</gene>
<protein>
    <submittedName>
        <fullName evidence="1">Uncharacterized protein</fullName>
    </submittedName>
</protein>
<dbReference type="AlphaFoldDB" id="A0A382H7P8"/>
<dbReference type="EMBL" id="UINC01059485">
    <property type="protein sequence ID" value="SVB82947.1"/>
    <property type="molecule type" value="Genomic_DNA"/>
</dbReference>
<feature type="non-terminal residue" evidence="1">
    <location>
        <position position="32"/>
    </location>
</feature>
<name>A0A382H7P8_9ZZZZ</name>
<proteinExistence type="predicted"/>
<organism evidence="1">
    <name type="scientific">marine metagenome</name>
    <dbReference type="NCBI Taxonomy" id="408172"/>
    <lineage>
        <taxon>unclassified sequences</taxon>
        <taxon>metagenomes</taxon>
        <taxon>ecological metagenomes</taxon>
    </lineage>
</organism>